<dbReference type="RefSeq" id="WP_209626165.1">
    <property type="nucleotide sequence ID" value="NZ_PRDG01000001.1"/>
</dbReference>
<name>A0ABS5B0I1_9STRE</name>
<comment type="caution">
    <text evidence="2">The sequence shown here is derived from an EMBL/GenBank/DDBJ whole genome shotgun (WGS) entry which is preliminary data.</text>
</comment>
<reference evidence="2 3" key="1">
    <citation type="submission" date="2018-02" db="EMBL/GenBank/DDBJ databases">
        <title>Draft genome sequence of Streptococcus oricebi CCUG 70868T type strain.</title>
        <authorList>
            <person name="Mendez V."/>
            <person name="Salva-Serra F."/>
            <person name="Jaen-Luchoro D."/>
            <person name="Gonzales-Siles L."/>
            <person name="Karlsson R."/>
            <person name="Engstrom-Jakobsson H."/>
            <person name="Busquets A."/>
            <person name="Gomila M."/>
            <person name="Pineiro-Iglesias B."/>
            <person name="Bennasar-Figueras A."/>
            <person name="Seeger M."/>
            <person name="Moore E."/>
        </authorList>
    </citation>
    <scope>NUCLEOTIDE SEQUENCE [LARGE SCALE GENOMIC DNA]</scope>
    <source>
        <strain evidence="2 3">CCUG 70868</strain>
    </source>
</reference>
<evidence type="ECO:0000256" key="1">
    <source>
        <dbReference type="SAM" id="Coils"/>
    </source>
</evidence>
<keyword evidence="3" id="KW-1185">Reference proteome</keyword>
<proteinExistence type="predicted"/>
<evidence type="ECO:0008006" key="4">
    <source>
        <dbReference type="Google" id="ProtNLM"/>
    </source>
</evidence>
<sequence length="115" mass="14227">MDKWEELAKKEKAVTKLLEKTEDSHRTLEYFYEELADYQAFSQGADEQIWQVAYQSRYRSLLENQREERQTLQRQAIEELEDWSDMLKKEEQYLINQKEELYQAKRRAFYQEEED</sequence>
<dbReference type="Proteomes" id="UP001519296">
    <property type="component" value="Unassembled WGS sequence"/>
</dbReference>
<dbReference type="EMBL" id="PRDG01000001">
    <property type="protein sequence ID" value="MBP2622335.1"/>
    <property type="molecule type" value="Genomic_DNA"/>
</dbReference>
<organism evidence="2 3">
    <name type="scientific">Streptococcus oricebi</name>
    <dbReference type="NCBI Taxonomy" id="1547447"/>
    <lineage>
        <taxon>Bacteria</taxon>
        <taxon>Bacillati</taxon>
        <taxon>Bacillota</taxon>
        <taxon>Bacilli</taxon>
        <taxon>Lactobacillales</taxon>
        <taxon>Streptococcaceae</taxon>
        <taxon>Streptococcus</taxon>
    </lineage>
</organism>
<keyword evidence="1" id="KW-0175">Coiled coil</keyword>
<evidence type="ECO:0000313" key="3">
    <source>
        <dbReference type="Proteomes" id="UP001519296"/>
    </source>
</evidence>
<evidence type="ECO:0000313" key="2">
    <source>
        <dbReference type="EMBL" id="MBP2622335.1"/>
    </source>
</evidence>
<feature type="coiled-coil region" evidence="1">
    <location>
        <begin position="55"/>
        <end position="82"/>
    </location>
</feature>
<gene>
    <name evidence="2" type="ORF">C4K46_00075</name>
</gene>
<protein>
    <recommendedName>
        <fullName evidence="4">Flagellar FliJ protein</fullName>
    </recommendedName>
</protein>
<accession>A0ABS5B0I1</accession>